<dbReference type="GO" id="GO:0015628">
    <property type="term" value="P:protein secretion by the type II secretion system"/>
    <property type="evidence" value="ECO:0007669"/>
    <property type="project" value="InterPro"/>
</dbReference>
<dbReference type="Pfam" id="PF21305">
    <property type="entry name" value="type_II_gspD_N0"/>
    <property type="match status" value="1"/>
</dbReference>
<evidence type="ECO:0000259" key="13">
    <source>
        <dbReference type="Pfam" id="PF00263"/>
    </source>
</evidence>
<keyword evidence="17" id="KW-1185">Reference proteome</keyword>
<dbReference type="Gene3D" id="3.30.1370.120">
    <property type="match status" value="3"/>
</dbReference>
<dbReference type="InterPro" id="IPR038591">
    <property type="entry name" value="NolW-like_sf"/>
</dbReference>
<evidence type="ECO:0000256" key="5">
    <source>
        <dbReference type="ARBA" id="ARBA00022692"/>
    </source>
</evidence>
<gene>
    <name evidence="16" type="ordered locus">Despr_0665</name>
</gene>
<evidence type="ECO:0000259" key="15">
    <source>
        <dbReference type="Pfam" id="PF21305"/>
    </source>
</evidence>
<evidence type="ECO:0000313" key="16">
    <source>
        <dbReference type="EMBL" id="ADW16841.1"/>
    </source>
</evidence>
<dbReference type="InterPro" id="IPR019734">
    <property type="entry name" value="TPR_rpt"/>
</dbReference>
<keyword evidence="5" id="KW-0812">Transmembrane</keyword>
<dbReference type="Pfam" id="PF13432">
    <property type="entry name" value="TPR_16"/>
    <property type="match status" value="1"/>
</dbReference>
<keyword evidence="6" id="KW-0732">Signal</keyword>
<evidence type="ECO:0000256" key="11">
    <source>
        <dbReference type="RuleBase" id="RU004004"/>
    </source>
</evidence>
<keyword evidence="7" id="KW-0653">Protein transport</keyword>
<name>A0A7U4DNA0_DESPD</name>
<evidence type="ECO:0000256" key="6">
    <source>
        <dbReference type="ARBA" id="ARBA00022729"/>
    </source>
</evidence>
<dbReference type="EMBL" id="CP002364">
    <property type="protein sequence ID" value="ADW16841.1"/>
    <property type="molecule type" value="Genomic_DNA"/>
</dbReference>
<evidence type="ECO:0000259" key="14">
    <source>
        <dbReference type="Pfam" id="PF03958"/>
    </source>
</evidence>
<protein>
    <submittedName>
        <fullName evidence="16">General secretion pathway protein D</fullName>
    </submittedName>
</protein>
<dbReference type="InterPro" id="IPR005644">
    <property type="entry name" value="NolW-like"/>
</dbReference>
<dbReference type="PANTHER" id="PTHR30332:SF24">
    <property type="entry name" value="SECRETIN GSPD-RELATED"/>
    <property type="match status" value="1"/>
</dbReference>
<evidence type="ECO:0000313" key="17">
    <source>
        <dbReference type="Proteomes" id="UP000006365"/>
    </source>
</evidence>
<dbReference type="NCBIfam" id="TIGR02517">
    <property type="entry name" value="type_II_gspD"/>
    <property type="match status" value="1"/>
</dbReference>
<organism evidence="16 17">
    <name type="scientific">Desulfobulbus propionicus (strain ATCC 33891 / DSM 2032 / VKM B-1956 / 1pr3)</name>
    <dbReference type="NCBI Taxonomy" id="577650"/>
    <lineage>
        <taxon>Bacteria</taxon>
        <taxon>Pseudomonadati</taxon>
        <taxon>Thermodesulfobacteriota</taxon>
        <taxon>Desulfobulbia</taxon>
        <taxon>Desulfobulbales</taxon>
        <taxon>Desulfobulbaceae</taxon>
        <taxon>Desulfobulbus</taxon>
    </lineage>
</organism>
<dbReference type="InterPro" id="IPR001775">
    <property type="entry name" value="GspD/PilQ"/>
</dbReference>
<dbReference type="InterPro" id="IPR013356">
    <property type="entry name" value="T2SS_GspD"/>
</dbReference>
<sequence length="752" mass="81644">MLMRTSIVARNVIPVLVLLLVLLVIEPLGAASPKAVQQSGGAQRFVTIDFNDVDINLFIKYISELTQKNFIVDREVKGKVTIISPTRISEEDAYRVFESVLEVHGFAAVPSGSVIKIVPSVQARSKNIATVREGELSAGEDKVVTQIISLKYVNAEEVKNLLTPLMSKTSVLIAHAHSGLIILTDFYSNIARLLDIIRAVDVPSDSEEMLIIPLRHASAESVSKAVGQLFAAGPAQKGMRQEQVRIIPFERNNALIVFASKTSAQRIRNLVARLDEDVPRQEGNLRVIYLQHANAEELVKVLMNLPDDKSGSRSTETGGGKASSAPSAPAISKEVKVVADKETNALIITGPREEYEVVEGVIKKLDIPRRMVYLEALIMEVKVSKDFSIGVQWANADGSVVGGFSGNASSPYNMLKQMTTSPGSLPAGFTLGVLEEGIKIGDVVFPNLGAVVNAYKSDDDVNVIATPQILTTDNKKASIKVGENVPYITSKNTTDAEQDYTNYEYKDVATSLTITPQVNQAEVVRLEIGVEVIKLKNTEATDTPSTFTRTAETTVVVHNEQTVVIGGMIGQDTTSGEYKVPVLGDIPVLGWMFKSRSNSQEKTNLYIFITPHIVENPAEIADLYQKKRATMEAVHKQPGDIADQFFHPTSDPAQSVALSDIGFAKLQQNELLRAREYFTQALKVDANNGAALFNLAVVCEREGKMAEAESLYRKVLALPPPPGEQAQSAGEDPLKAAAKTALKRLQSGGKGI</sequence>
<dbReference type="AlphaFoldDB" id="A0A7U4DNA0"/>
<dbReference type="SUPFAM" id="SSF48452">
    <property type="entry name" value="TPR-like"/>
    <property type="match status" value="1"/>
</dbReference>
<feature type="domain" description="GspD-like N0" evidence="15">
    <location>
        <begin position="48"/>
        <end position="117"/>
    </location>
</feature>
<dbReference type="PRINTS" id="PR00811">
    <property type="entry name" value="BCTERIALGSPD"/>
</dbReference>
<dbReference type="GO" id="GO:0015627">
    <property type="term" value="C:type II protein secretion system complex"/>
    <property type="evidence" value="ECO:0007669"/>
    <property type="project" value="InterPro"/>
</dbReference>
<dbReference type="InterPro" id="IPR050810">
    <property type="entry name" value="Bact_Secretion_Sys_Channel"/>
</dbReference>
<dbReference type="InterPro" id="IPR049371">
    <property type="entry name" value="GspD-like_N0"/>
</dbReference>
<comment type="similarity">
    <text evidence="2">Belongs to the bacterial secretin family. GSP D subfamily.</text>
</comment>
<evidence type="ECO:0000256" key="4">
    <source>
        <dbReference type="ARBA" id="ARBA00022452"/>
    </source>
</evidence>
<feature type="domain" description="Type II/III secretion system secretin-like" evidence="13">
    <location>
        <begin position="454"/>
        <end position="615"/>
    </location>
</feature>
<feature type="domain" description="NolW-like" evidence="14">
    <location>
        <begin position="286"/>
        <end position="370"/>
    </location>
</feature>
<feature type="domain" description="NolW-like" evidence="14">
    <location>
        <begin position="211"/>
        <end position="278"/>
    </location>
</feature>
<dbReference type="PANTHER" id="PTHR30332">
    <property type="entry name" value="PROBABLE GENERAL SECRETION PATHWAY PROTEIN D"/>
    <property type="match status" value="1"/>
</dbReference>
<keyword evidence="9" id="KW-0998">Cell outer membrane</keyword>
<keyword evidence="3 11" id="KW-0813">Transport</keyword>
<dbReference type="KEGG" id="dpr:Despr_0665"/>
<evidence type="ECO:0000256" key="7">
    <source>
        <dbReference type="ARBA" id="ARBA00022927"/>
    </source>
</evidence>
<evidence type="ECO:0000256" key="2">
    <source>
        <dbReference type="ARBA" id="ARBA00006980"/>
    </source>
</evidence>
<feature type="region of interest" description="Disordered" evidence="12">
    <location>
        <begin position="306"/>
        <end position="328"/>
    </location>
</feature>
<reference evidence="16 17" key="1">
    <citation type="journal article" date="2011" name="Stand. Genomic Sci.">
        <title>Complete genome sequence of Desulfobulbus propionicus type strain (1pr3).</title>
        <authorList>
            <person name="Pagani I."/>
            <person name="Lapidus A."/>
            <person name="Nolan M."/>
            <person name="Lucas S."/>
            <person name="Hammon N."/>
            <person name="Deshpande S."/>
            <person name="Cheng J.F."/>
            <person name="Chertkov O."/>
            <person name="Davenport K."/>
            <person name="Tapia R."/>
            <person name="Han C."/>
            <person name="Goodwin L."/>
            <person name="Pitluck S."/>
            <person name="Liolios K."/>
            <person name="Mavromatis K."/>
            <person name="Ivanova N."/>
            <person name="Mikhailova N."/>
            <person name="Pati A."/>
            <person name="Chen A."/>
            <person name="Palaniappan K."/>
            <person name="Land M."/>
            <person name="Hauser L."/>
            <person name="Chang Y.J."/>
            <person name="Jeffries C.D."/>
            <person name="Detter J.C."/>
            <person name="Brambilla E."/>
            <person name="Kannan K.P."/>
            <person name="Djao O.D."/>
            <person name="Rohde M."/>
            <person name="Pukall R."/>
            <person name="Spring S."/>
            <person name="Goker M."/>
            <person name="Sikorski J."/>
            <person name="Woyke T."/>
            <person name="Bristow J."/>
            <person name="Eisen J.A."/>
            <person name="Markowitz V."/>
            <person name="Hugenholtz P."/>
            <person name="Kyrpides N.C."/>
            <person name="Klenk H.P."/>
        </authorList>
    </citation>
    <scope>NUCLEOTIDE SEQUENCE [LARGE SCALE GENOMIC DNA]</scope>
    <source>
        <strain evidence="17">ATCC 33891 / DSM 2032 / 1pr3</strain>
    </source>
</reference>
<evidence type="ECO:0000256" key="12">
    <source>
        <dbReference type="SAM" id="MobiDB-lite"/>
    </source>
</evidence>
<evidence type="ECO:0000256" key="3">
    <source>
        <dbReference type="ARBA" id="ARBA00022448"/>
    </source>
</evidence>
<dbReference type="Proteomes" id="UP000006365">
    <property type="component" value="Chromosome"/>
</dbReference>
<keyword evidence="10" id="KW-0802">TPR repeat</keyword>
<evidence type="ECO:0000256" key="1">
    <source>
        <dbReference type="ARBA" id="ARBA00004442"/>
    </source>
</evidence>
<evidence type="ECO:0000256" key="8">
    <source>
        <dbReference type="ARBA" id="ARBA00023136"/>
    </source>
</evidence>
<dbReference type="Gene3D" id="1.25.40.10">
    <property type="entry name" value="Tetratricopeptide repeat domain"/>
    <property type="match status" value="1"/>
</dbReference>
<dbReference type="InterPro" id="IPR004846">
    <property type="entry name" value="T2SS/T3SS_dom"/>
</dbReference>
<comment type="subcellular location">
    <subcellularLocation>
        <location evidence="1 11">Cell outer membrane</location>
    </subcellularLocation>
</comment>
<dbReference type="PROSITE" id="PS50005">
    <property type="entry name" value="TPR"/>
    <property type="match status" value="1"/>
</dbReference>
<dbReference type="GO" id="GO:0009279">
    <property type="term" value="C:cell outer membrane"/>
    <property type="evidence" value="ECO:0007669"/>
    <property type="project" value="UniProtKB-SubCell"/>
</dbReference>
<dbReference type="Pfam" id="PF00263">
    <property type="entry name" value="Secretin"/>
    <property type="match status" value="1"/>
</dbReference>
<evidence type="ECO:0000256" key="9">
    <source>
        <dbReference type="ARBA" id="ARBA00023237"/>
    </source>
</evidence>
<evidence type="ECO:0000256" key="10">
    <source>
        <dbReference type="PROSITE-ProRule" id="PRU00339"/>
    </source>
</evidence>
<feature type="domain" description="NolW-like" evidence="14">
    <location>
        <begin position="145"/>
        <end position="205"/>
    </location>
</feature>
<accession>A0A7U4DNA0</accession>
<dbReference type="SMART" id="SM00028">
    <property type="entry name" value="TPR"/>
    <property type="match status" value="2"/>
</dbReference>
<feature type="repeat" description="TPR" evidence="10">
    <location>
        <begin position="655"/>
        <end position="688"/>
    </location>
</feature>
<keyword evidence="4" id="KW-1134">Transmembrane beta strand</keyword>
<keyword evidence="8" id="KW-0472">Membrane</keyword>
<dbReference type="InterPro" id="IPR011990">
    <property type="entry name" value="TPR-like_helical_dom_sf"/>
</dbReference>
<proteinExistence type="inferred from homology"/>
<dbReference type="Pfam" id="PF03958">
    <property type="entry name" value="Secretin_N"/>
    <property type="match status" value="3"/>
</dbReference>